<reference evidence="2 3" key="1">
    <citation type="submission" date="2019-03" db="EMBL/GenBank/DDBJ databases">
        <title>An improved genome assembly of the fluke Schistosoma japonicum.</title>
        <authorList>
            <person name="Hu W."/>
            <person name="Luo F."/>
            <person name="Yin M."/>
            <person name="Mo X."/>
            <person name="Sun C."/>
            <person name="Wu Q."/>
            <person name="Zhu B."/>
            <person name="Xiang M."/>
            <person name="Wang J."/>
            <person name="Wang Y."/>
            <person name="Zhang T."/>
            <person name="Xu B."/>
            <person name="Zheng H."/>
            <person name="Feng Z."/>
        </authorList>
    </citation>
    <scope>NUCLEOTIDE SEQUENCE [LARGE SCALE GENOMIC DNA]</scope>
    <source>
        <strain evidence="2">HuSjv2</strain>
        <tissue evidence="2">Worms</tissue>
    </source>
</reference>
<name>A0A4Z2DW93_SCHJA</name>
<keyword evidence="1" id="KW-0732">Signal</keyword>
<comment type="caution">
    <text evidence="2">The sequence shown here is derived from an EMBL/GenBank/DDBJ whole genome shotgun (WGS) entry which is preliminary data.</text>
</comment>
<feature type="signal peptide" evidence="1">
    <location>
        <begin position="1"/>
        <end position="18"/>
    </location>
</feature>
<proteinExistence type="predicted"/>
<feature type="chain" id="PRO_5021362813" evidence="1">
    <location>
        <begin position="19"/>
        <end position="101"/>
    </location>
</feature>
<keyword evidence="3" id="KW-1185">Reference proteome</keyword>
<evidence type="ECO:0000313" key="2">
    <source>
        <dbReference type="EMBL" id="TNN20757.1"/>
    </source>
</evidence>
<dbReference type="EMBL" id="SKCS01000019">
    <property type="protein sequence ID" value="TNN20757.1"/>
    <property type="molecule type" value="Genomic_DNA"/>
</dbReference>
<accession>A0A4Z2DW93</accession>
<gene>
    <name evidence="2" type="ORF">EWB00_002878</name>
</gene>
<dbReference type="Proteomes" id="UP000311919">
    <property type="component" value="Unassembled WGS sequence"/>
</dbReference>
<organism evidence="2 3">
    <name type="scientific">Schistosoma japonicum</name>
    <name type="common">Blood fluke</name>
    <dbReference type="NCBI Taxonomy" id="6182"/>
    <lineage>
        <taxon>Eukaryota</taxon>
        <taxon>Metazoa</taxon>
        <taxon>Spiralia</taxon>
        <taxon>Lophotrochozoa</taxon>
        <taxon>Platyhelminthes</taxon>
        <taxon>Trematoda</taxon>
        <taxon>Digenea</taxon>
        <taxon>Strigeidida</taxon>
        <taxon>Schistosomatoidea</taxon>
        <taxon>Schistosomatidae</taxon>
        <taxon>Schistosoma</taxon>
    </lineage>
</organism>
<dbReference type="AlphaFoldDB" id="A0A4Z2DW93"/>
<protein>
    <submittedName>
        <fullName evidence="2">Uncharacterized protein</fullName>
    </submittedName>
</protein>
<dbReference type="OrthoDB" id="6257514at2759"/>
<evidence type="ECO:0000313" key="3">
    <source>
        <dbReference type="Proteomes" id="UP000311919"/>
    </source>
</evidence>
<sequence length="101" mass="11819">MKFLQISMILISLSVSLGLPYQSDQMFSVIKRQRIPTTNELELDDPLLFQKMFYRPQIPQDSSEGFQRFYALVVLARLVVVTSFWITAKRLVRLTPRHVTD</sequence>
<evidence type="ECO:0000256" key="1">
    <source>
        <dbReference type="SAM" id="SignalP"/>
    </source>
</evidence>